<feature type="transmembrane region" description="Helical" evidence="7">
    <location>
        <begin position="20"/>
        <end position="45"/>
    </location>
</feature>
<keyword evidence="4 7" id="KW-0812">Transmembrane</keyword>
<gene>
    <name evidence="9" type="ORF">SAMN04488526_3322</name>
</gene>
<evidence type="ECO:0000256" key="1">
    <source>
        <dbReference type="ARBA" id="ARBA00004651"/>
    </source>
</evidence>
<dbReference type="InterPro" id="IPR045621">
    <property type="entry name" value="BPD_transp_1_N"/>
</dbReference>
<feature type="transmembrane region" description="Helical" evidence="7">
    <location>
        <begin position="116"/>
        <end position="137"/>
    </location>
</feature>
<keyword evidence="5 7" id="KW-1133">Transmembrane helix</keyword>
<dbReference type="Gene3D" id="1.10.3720.10">
    <property type="entry name" value="MetI-like"/>
    <property type="match status" value="1"/>
</dbReference>
<feature type="transmembrane region" description="Helical" evidence="7">
    <location>
        <begin position="149"/>
        <end position="174"/>
    </location>
</feature>
<dbReference type="Pfam" id="PF00528">
    <property type="entry name" value="BPD_transp_1"/>
    <property type="match status" value="1"/>
</dbReference>
<dbReference type="STRING" id="188906.SAMN04488526_3322"/>
<sequence length="331" mass="35449">MTLFPAPARTSSVAAMMHMILLRLLSMTLSLLVASVVIFVMLQAVPGDPAAFMLGLNAQPDTVAALRTELGLEGGLIQRYVAWVGGMVTGDFGTSYTYRVPVAGLVADRIVVSGPLAAYALILTLIIAIPAGVLAAARRNRVSDWGIMGFTQLGIAVPNFWFAMLLVAFFAVYLGWFSAGGFPGWSTPVQAIKALTLPAIALALPQASILARVLRGALIDTLDQDYIRTARAKGLSRRATVIRHALRNAAIPVLTILGLQFSFLLAGAIIIENVFFLPGLGRLIFQGITQRDLIVVQSVTMLLVFAVIAVTFAVEIAYTLADPRLRRRSAT</sequence>
<dbReference type="Proteomes" id="UP000199283">
    <property type="component" value="Unassembled WGS sequence"/>
</dbReference>
<comment type="similarity">
    <text evidence="7">Belongs to the binding-protein-dependent transport system permease family.</text>
</comment>
<keyword evidence="3" id="KW-1003">Cell membrane</keyword>
<protein>
    <submittedName>
        <fullName evidence="9">Peptide/nickel transport system permease protein</fullName>
    </submittedName>
</protein>
<organism evidence="9 10">
    <name type="scientific">Jannaschia helgolandensis</name>
    <dbReference type="NCBI Taxonomy" id="188906"/>
    <lineage>
        <taxon>Bacteria</taxon>
        <taxon>Pseudomonadati</taxon>
        <taxon>Pseudomonadota</taxon>
        <taxon>Alphaproteobacteria</taxon>
        <taxon>Rhodobacterales</taxon>
        <taxon>Roseobacteraceae</taxon>
        <taxon>Jannaschia</taxon>
    </lineage>
</organism>
<evidence type="ECO:0000256" key="7">
    <source>
        <dbReference type="RuleBase" id="RU363032"/>
    </source>
</evidence>
<proteinExistence type="inferred from homology"/>
<name>A0A1H7SGX3_9RHOB</name>
<accession>A0A1H7SGX3</accession>
<dbReference type="AlphaFoldDB" id="A0A1H7SGX3"/>
<dbReference type="PANTHER" id="PTHR43163:SF6">
    <property type="entry name" value="DIPEPTIDE TRANSPORT SYSTEM PERMEASE PROTEIN DPPB-RELATED"/>
    <property type="match status" value="1"/>
</dbReference>
<keyword evidence="2 7" id="KW-0813">Transport</keyword>
<reference evidence="9 10" key="1">
    <citation type="submission" date="2016-10" db="EMBL/GenBank/DDBJ databases">
        <authorList>
            <person name="de Groot N.N."/>
        </authorList>
    </citation>
    <scope>NUCLEOTIDE SEQUENCE [LARGE SCALE GENOMIC DNA]</scope>
    <source>
        <strain evidence="9 10">DSM 14858</strain>
    </source>
</reference>
<evidence type="ECO:0000313" key="9">
    <source>
        <dbReference type="EMBL" id="SEL70954.1"/>
    </source>
</evidence>
<comment type="subcellular location">
    <subcellularLocation>
        <location evidence="1 7">Cell membrane</location>
        <topology evidence="1 7">Multi-pass membrane protein</topology>
    </subcellularLocation>
</comment>
<keyword evidence="6 7" id="KW-0472">Membrane</keyword>
<dbReference type="PANTHER" id="PTHR43163">
    <property type="entry name" value="DIPEPTIDE TRANSPORT SYSTEM PERMEASE PROTEIN DPPB-RELATED"/>
    <property type="match status" value="1"/>
</dbReference>
<dbReference type="InterPro" id="IPR035906">
    <property type="entry name" value="MetI-like_sf"/>
</dbReference>
<feature type="domain" description="ABC transmembrane type-1" evidence="8">
    <location>
        <begin position="110"/>
        <end position="314"/>
    </location>
</feature>
<feature type="transmembrane region" description="Helical" evidence="7">
    <location>
        <begin position="253"/>
        <end position="275"/>
    </location>
</feature>
<evidence type="ECO:0000313" key="10">
    <source>
        <dbReference type="Proteomes" id="UP000199283"/>
    </source>
</evidence>
<dbReference type="EMBL" id="FNZQ01000008">
    <property type="protein sequence ID" value="SEL70954.1"/>
    <property type="molecule type" value="Genomic_DNA"/>
</dbReference>
<dbReference type="SUPFAM" id="SSF161098">
    <property type="entry name" value="MetI-like"/>
    <property type="match status" value="1"/>
</dbReference>
<evidence type="ECO:0000256" key="3">
    <source>
        <dbReference type="ARBA" id="ARBA00022475"/>
    </source>
</evidence>
<evidence type="ECO:0000256" key="6">
    <source>
        <dbReference type="ARBA" id="ARBA00023136"/>
    </source>
</evidence>
<dbReference type="Pfam" id="PF19300">
    <property type="entry name" value="BPD_transp_1_N"/>
    <property type="match status" value="1"/>
</dbReference>
<feature type="transmembrane region" description="Helical" evidence="7">
    <location>
        <begin position="295"/>
        <end position="318"/>
    </location>
</feature>
<dbReference type="CDD" id="cd06261">
    <property type="entry name" value="TM_PBP2"/>
    <property type="match status" value="1"/>
</dbReference>
<dbReference type="GO" id="GO:0005886">
    <property type="term" value="C:plasma membrane"/>
    <property type="evidence" value="ECO:0007669"/>
    <property type="project" value="UniProtKB-SubCell"/>
</dbReference>
<evidence type="ECO:0000256" key="2">
    <source>
        <dbReference type="ARBA" id="ARBA00022448"/>
    </source>
</evidence>
<dbReference type="InterPro" id="IPR000515">
    <property type="entry name" value="MetI-like"/>
</dbReference>
<evidence type="ECO:0000256" key="5">
    <source>
        <dbReference type="ARBA" id="ARBA00022989"/>
    </source>
</evidence>
<evidence type="ECO:0000256" key="4">
    <source>
        <dbReference type="ARBA" id="ARBA00022692"/>
    </source>
</evidence>
<evidence type="ECO:0000259" key="8">
    <source>
        <dbReference type="PROSITE" id="PS50928"/>
    </source>
</evidence>
<dbReference type="GO" id="GO:0071916">
    <property type="term" value="F:dipeptide transmembrane transporter activity"/>
    <property type="evidence" value="ECO:0007669"/>
    <property type="project" value="TreeGrafter"/>
</dbReference>
<dbReference type="PROSITE" id="PS50928">
    <property type="entry name" value="ABC_TM1"/>
    <property type="match status" value="1"/>
</dbReference>
<feature type="transmembrane region" description="Helical" evidence="7">
    <location>
        <begin position="194"/>
        <end position="214"/>
    </location>
</feature>
<keyword evidence="10" id="KW-1185">Reference proteome</keyword>